<gene>
    <name evidence="3" type="ORF">SHERM_16560</name>
</gene>
<feature type="non-terminal residue" evidence="3">
    <location>
        <position position="430"/>
    </location>
</feature>
<dbReference type="InterPro" id="IPR041588">
    <property type="entry name" value="Integrase_H2C2"/>
</dbReference>
<evidence type="ECO:0000259" key="2">
    <source>
        <dbReference type="PROSITE" id="PS50994"/>
    </source>
</evidence>
<dbReference type="Proteomes" id="UP001153555">
    <property type="component" value="Unassembled WGS sequence"/>
</dbReference>
<organism evidence="3 4">
    <name type="scientific">Striga hermonthica</name>
    <name type="common">Purple witchweed</name>
    <name type="synonym">Buchnera hermonthica</name>
    <dbReference type="NCBI Taxonomy" id="68872"/>
    <lineage>
        <taxon>Eukaryota</taxon>
        <taxon>Viridiplantae</taxon>
        <taxon>Streptophyta</taxon>
        <taxon>Embryophyta</taxon>
        <taxon>Tracheophyta</taxon>
        <taxon>Spermatophyta</taxon>
        <taxon>Magnoliopsida</taxon>
        <taxon>eudicotyledons</taxon>
        <taxon>Gunneridae</taxon>
        <taxon>Pentapetalae</taxon>
        <taxon>asterids</taxon>
        <taxon>lamiids</taxon>
        <taxon>Lamiales</taxon>
        <taxon>Orobanchaceae</taxon>
        <taxon>Buchnereae</taxon>
        <taxon>Striga</taxon>
    </lineage>
</organism>
<protein>
    <recommendedName>
        <fullName evidence="2">Integrase catalytic domain-containing protein</fullName>
    </recommendedName>
</protein>
<dbReference type="Gene3D" id="3.30.420.10">
    <property type="entry name" value="Ribonuclease H-like superfamily/Ribonuclease H"/>
    <property type="match status" value="2"/>
</dbReference>
<proteinExistence type="predicted"/>
<keyword evidence="4" id="KW-1185">Reference proteome</keyword>
<sequence>EARAAAAAVMPPPLPPNLTLVQGGAMAQRGAPPQAAAVIKGLSLAKAGGARRLQVHSDSQMVVGQFQEGFEVKEDRMQKYVDEMRKLKEEFDSFELIQIPRGENGRADLLSKIAQSLVDCKSRSVTLLHLEKSVVEAEVEEIEEVEDWRAPILEELKGGTIKAMRRFFEYGGILYKRSYAGPHLCCVTKEEGRYVLREMHEGCCSNHSKSGALVAKILRAGYFWPTMREDAKVMVKKCLQCQKHGPLIHQSAEAMTTMSAPIPFVQWGIDLVGPMPQGTGQRKFLIVAVDYFTKLVEAEPLAKSTEEKVIKFLYNNICSRFGVPKVLISDNGTQFNGKRIRAWCEDIKIEQHFASVAHPQDNGQVEVTNRIILNGLKTKLEKASRAWVDELSSVLWAYRTTPRSTTGETPFSLAYRMEVLLPVEVELSSQ</sequence>
<dbReference type="InterPro" id="IPR002156">
    <property type="entry name" value="RNaseH_domain"/>
</dbReference>
<comment type="caution">
    <text evidence="3">The sequence shown here is derived from an EMBL/GenBank/DDBJ whole genome shotgun (WGS) entry which is preliminary data.</text>
</comment>
<dbReference type="InterPro" id="IPR036397">
    <property type="entry name" value="RNaseH_sf"/>
</dbReference>
<dbReference type="InterPro" id="IPR001584">
    <property type="entry name" value="Integrase_cat-core"/>
</dbReference>
<feature type="coiled-coil region" evidence="1">
    <location>
        <begin position="70"/>
        <end position="97"/>
    </location>
</feature>
<dbReference type="PROSITE" id="PS50994">
    <property type="entry name" value="INTEGRASE"/>
    <property type="match status" value="1"/>
</dbReference>
<accession>A0A9N7R7A6</accession>
<evidence type="ECO:0000313" key="4">
    <source>
        <dbReference type="Proteomes" id="UP001153555"/>
    </source>
</evidence>
<dbReference type="Pfam" id="PF00665">
    <property type="entry name" value="rve"/>
    <property type="match status" value="1"/>
</dbReference>
<dbReference type="Pfam" id="PF13456">
    <property type="entry name" value="RVT_3"/>
    <property type="match status" value="1"/>
</dbReference>
<dbReference type="OrthoDB" id="912942at2759"/>
<dbReference type="GO" id="GO:0003676">
    <property type="term" value="F:nucleic acid binding"/>
    <property type="evidence" value="ECO:0007669"/>
    <property type="project" value="InterPro"/>
</dbReference>
<dbReference type="PANTHER" id="PTHR48475">
    <property type="entry name" value="RIBONUCLEASE H"/>
    <property type="match status" value="1"/>
</dbReference>
<evidence type="ECO:0000256" key="1">
    <source>
        <dbReference type="SAM" id="Coils"/>
    </source>
</evidence>
<dbReference type="GO" id="GO:0015074">
    <property type="term" value="P:DNA integration"/>
    <property type="evidence" value="ECO:0007669"/>
    <property type="project" value="InterPro"/>
</dbReference>
<feature type="domain" description="Integrase catalytic" evidence="2">
    <location>
        <begin position="259"/>
        <end position="418"/>
    </location>
</feature>
<name>A0A9N7R7A6_STRHE</name>
<dbReference type="EMBL" id="CACSLK010014283">
    <property type="protein sequence ID" value="CAA0816694.1"/>
    <property type="molecule type" value="Genomic_DNA"/>
</dbReference>
<dbReference type="GO" id="GO:0004523">
    <property type="term" value="F:RNA-DNA hybrid ribonuclease activity"/>
    <property type="evidence" value="ECO:0007669"/>
    <property type="project" value="InterPro"/>
</dbReference>
<keyword evidence="1" id="KW-0175">Coiled coil</keyword>
<dbReference type="Pfam" id="PF17921">
    <property type="entry name" value="Integrase_H2C2"/>
    <property type="match status" value="1"/>
</dbReference>
<dbReference type="AlphaFoldDB" id="A0A9N7R7A6"/>
<dbReference type="InterPro" id="IPR012337">
    <property type="entry name" value="RNaseH-like_sf"/>
</dbReference>
<dbReference type="PANTHER" id="PTHR48475:SF2">
    <property type="entry name" value="RIBONUCLEASE H"/>
    <property type="match status" value="1"/>
</dbReference>
<dbReference type="Gene3D" id="1.10.340.70">
    <property type="match status" value="1"/>
</dbReference>
<feature type="non-terminal residue" evidence="3">
    <location>
        <position position="1"/>
    </location>
</feature>
<reference evidence="3" key="1">
    <citation type="submission" date="2019-12" db="EMBL/GenBank/DDBJ databases">
        <authorList>
            <person name="Scholes J."/>
        </authorList>
    </citation>
    <scope>NUCLEOTIDE SEQUENCE</scope>
</reference>
<dbReference type="SUPFAM" id="SSF53098">
    <property type="entry name" value="Ribonuclease H-like"/>
    <property type="match status" value="2"/>
</dbReference>
<evidence type="ECO:0000313" key="3">
    <source>
        <dbReference type="EMBL" id="CAA0816694.1"/>
    </source>
</evidence>